<sequence>MRRNISTDRYDVKPNARSVGAHVDLSLVKRSRLWELNGEPMETAGEVIANIGLLLEHLDREAAKGPSQSQSESEAGVAK</sequence>
<protein>
    <submittedName>
        <fullName evidence="1">Uncharacterized protein</fullName>
    </submittedName>
</protein>
<accession>A0A6J4S9J7</accession>
<proteinExistence type="predicted"/>
<organism evidence="1">
    <name type="scientific">uncultured Solirubrobacteraceae bacterium</name>
    <dbReference type="NCBI Taxonomy" id="1162706"/>
    <lineage>
        <taxon>Bacteria</taxon>
        <taxon>Bacillati</taxon>
        <taxon>Actinomycetota</taxon>
        <taxon>Thermoleophilia</taxon>
        <taxon>Solirubrobacterales</taxon>
        <taxon>Solirubrobacteraceae</taxon>
        <taxon>environmental samples</taxon>
    </lineage>
</organism>
<dbReference type="AlphaFoldDB" id="A0A6J4S9J7"/>
<gene>
    <name evidence="1" type="ORF">AVDCRST_MAG53-1640</name>
</gene>
<evidence type="ECO:0000313" key="1">
    <source>
        <dbReference type="EMBL" id="CAA9492997.1"/>
    </source>
</evidence>
<dbReference type="EMBL" id="CADCVR010000048">
    <property type="protein sequence ID" value="CAA9492997.1"/>
    <property type="molecule type" value="Genomic_DNA"/>
</dbReference>
<reference evidence="1" key="1">
    <citation type="submission" date="2020-02" db="EMBL/GenBank/DDBJ databases">
        <authorList>
            <person name="Meier V. D."/>
        </authorList>
    </citation>
    <scope>NUCLEOTIDE SEQUENCE</scope>
    <source>
        <strain evidence="1">AVDCRST_MAG53</strain>
    </source>
</reference>
<name>A0A6J4S9J7_9ACTN</name>